<organism evidence="1 2">
    <name type="scientific">Rhabditophanes sp. KR3021</name>
    <dbReference type="NCBI Taxonomy" id="114890"/>
    <lineage>
        <taxon>Eukaryota</taxon>
        <taxon>Metazoa</taxon>
        <taxon>Ecdysozoa</taxon>
        <taxon>Nematoda</taxon>
        <taxon>Chromadorea</taxon>
        <taxon>Rhabditida</taxon>
        <taxon>Tylenchina</taxon>
        <taxon>Panagrolaimomorpha</taxon>
        <taxon>Strongyloidoidea</taxon>
        <taxon>Alloionematidae</taxon>
        <taxon>Rhabditophanes</taxon>
    </lineage>
</organism>
<protein>
    <submittedName>
        <fullName evidence="2">HECT-type E3 ubiquitin transferase</fullName>
    </submittedName>
</protein>
<dbReference type="Proteomes" id="UP000095286">
    <property type="component" value="Unplaced"/>
</dbReference>
<reference evidence="2" key="1">
    <citation type="submission" date="2016-11" db="UniProtKB">
        <authorList>
            <consortium name="WormBaseParasite"/>
        </authorList>
    </citation>
    <scope>IDENTIFICATION</scope>
    <source>
        <strain evidence="2">KR3021</strain>
    </source>
</reference>
<evidence type="ECO:0000313" key="1">
    <source>
        <dbReference type="Proteomes" id="UP000095286"/>
    </source>
</evidence>
<dbReference type="WBParaSite" id="RSKR_0000151600.1">
    <property type="protein sequence ID" value="RSKR_0000151600.1"/>
    <property type="gene ID" value="RSKR_0000151600"/>
</dbReference>
<proteinExistence type="predicted"/>
<name>A0AC35TK06_9BILA</name>
<sequence>MSANSQANSTALAKTTLSITVVRGKIQLPGFFNKAPDVYVAICADDGETKNTSVRLKSLLPEWNETINVNVNESSLINVQLIGKNKRGEEDVIASKVVKVSSMIRKETRNGNGKFVDAKSTICLTSNKDNRAADIKIIVNGIVHKRRQSEAAGTDATSNHQRPMASSVNSNRDLNVTSGDMEPLPPNWEERTNEVGRKYYVDHTTQSTTWERPTNRPLPAGWEIRRDPRGRVYYVDHNEKKTTWQRPTADFLAAHDQWQTNRDQAIVSMGGRFLHNNEEVDPLPDGWARREDPQSGRPYFVNHITKTTQWADPRAMSQLDSALPSGWEMRFTKDGVPFFIDHNTKTTTYDDPRTGRPIEPVYIAGMHMGADRTFKWKIAQFRYLCLSNGVPNHVKLTVSRNNMFEDSFQGKTSA</sequence>
<accession>A0AC35TK06</accession>
<evidence type="ECO:0000313" key="2">
    <source>
        <dbReference type="WBParaSite" id="RSKR_0000151600.1"/>
    </source>
</evidence>